<feature type="region of interest" description="Disordered" evidence="1">
    <location>
        <begin position="249"/>
        <end position="274"/>
    </location>
</feature>
<dbReference type="PANTHER" id="PTHR43464">
    <property type="entry name" value="METHYLTRANSFERASE"/>
    <property type="match status" value="1"/>
</dbReference>
<dbReference type="SUPFAM" id="SSF55729">
    <property type="entry name" value="Acyl-CoA N-acyltransferases (Nat)"/>
    <property type="match status" value="1"/>
</dbReference>
<protein>
    <submittedName>
        <fullName evidence="3">GNAT family N-acetyltransferase</fullName>
    </submittedName>
</protein>
<dbReference type="InterPro" id="IPR041698">
    <property type="entry name" value="Methyltransf_25"/>
</dbReference>
<proteinExistence type="predicted"/>
<keyword evidence="4" id="KW-1185">Reference proteome</keyword>
<evidence type="ECO:0000259" key="2">
    <source>
        <dbReference type="PROSITE" id="PS51186"/>
    </source>
</evidence>
<dbReference type="Gene3D" id="3.40.50.150">
    <property type="entry name" value="Vaccinia Virus protein VP39"/>
    <property type="match status" value="1"/>
</dbReference>
<dbReference type="SUPFAM" id="SSF53335">
    <property type="entry name" value="S-adenosyl-L-methionine-dependent methyltransferases"/>
    <property type="match status" value="1"/>
</dbReference>
<dbReference type="AlphaFoldDB" id="A0A345HWI7"/>
<dbReference type="Pfam" id="PF00583">
    <property type="entry name" value="Acetyltransf_1"/>
    <property type="match status" value="1"/>
</dbReference>
<reference evidence="4" key="1">
    <citation type="submission" date="2018-07" db="EMBL/GenBank/DDBJ databases">
        <authorList>
            <person name="Zhao J."/>
        </authorList>
    </citation>
    <scope>NUCLEOTIDE SEQUENCE [LARGE SCALE GENOMIC DNA]</scope>
    <source>
        <strain evidence="4">GSSD-12</strain>
    </source>
</reference>
<feature type="domain" description="N-acetyltransferase" evidence="2">
    <location>
        <begin position="275"/>
        <end position="425"/>
    </location>
</feature>
<dbReference type="Proteomes" id="UP000253868">
    <property type="component" value="Chromosome"/>
</dbReference>
<sequence>MADPVTAAFFALHHNLPRQGPGSDATTRHLLATAGPLPEHPRVLDAGCGPGRSALLLAEEAGARVTAVDLHQPFLDDLAAEAARRGLGDRVTVVNRSMDQLPYPDRSFDLIWAEGSVYTVGFDVALNAWRRLLAPGGIVVVTEIEWTVTAPAAAARAYWDAAYPLRTRAANTDAAQAAGYRLLAHRPLPESDWWDGYYTPLSRRIVRADPRRPGMPQALAAARAEIAMRREYGSDYNYAAYLLRHLHDNTQHTPRTTHTPRTSRTPHTPENGTAMTAWTARPETNDDIAAIRAIHLGAFPTAGEADIVDLLRADPKAWIDGLSFVAEAADGTPVGHALLTRCHVDGAPALALAPCGVLPSAQRTGAGSAAIRAALTAARAMGENLVLVLGHADYYPRFGFTRASGFGIRAPFDVPDEAMMAMALDDTCPVPAGTIEYPAAFGV</sequence>
<dbReference type="KEGG" id="spad:DVK44_29050"/>
<feature type="compositionally biased region" description="Low complexity" evidence="1">
    <location>
        <begin position="251"/>
        <end position="269"/>
    </location>
</feature>
<evidence type="ECO:0000313" key="3">
    <source>
        <dbReference type="EMBL" id="AXG81061.1"/>
    </source>
</evidence>
<gene>
    <name evidence="3" type="ORF">DVK44_29050</name>
</gene>
<dbReference type="InterPro" id="IPR016181">
    <property type="entry name" value="Acyl_CoA_acyltransferase"/>
</dbReference>
<dbReference type="PROSITE" id="PS51186">
    <property type="entry name" value="GNAT"/>
    <property type="match status" value="1"/>
</dbReference>
<dbReference type="OrthoDB" id="9797178at2"/>
<dbReference type="InterPro" id="IPR000182">
    <property type="entry name" value="GNAT_dom"/>
</dbReference>
<accession>A0A345HWI7</accession>
<dbReference type="GO" id="GO:0016747">
    <property type="term" value="F:acyltransferase activity, transferring groups other than amino-acyl groups"/>
    <property type="evidence" value="ECO:0007669"/>
    <property type="project" value="InterPro"/>
</dbReference>
<dbReference type="GO" id="GO:0008168">
    <property type="term" value="F:methyltransferase activity"/>
    <property type="evidence" value="ECO:0007669"/>
    <property type="project" value="TreeGrafter"/>
</dbReference>
<dbReference type="Gene3D" id="3.40.630.30">
    <property type="match status" value="1"/>
</dbReference>
<dbReference type="CDD" id="cd02440">
    <property type="entry name" value="AdoMet_MTases"/>
    <property type="match status" value="1"/>
</dbReference>
<dbReference type="RefSeq" id="WP_114663602.1">
    <property type="nucleotide sequence ID" value="NZ_CP031194.1"/>
</dbReference>
<keyword evidence="3" id="KW-0808">Transferase</keyword>
<evidence type="ECO:0000313" key="4">
    <source>
        <dbReference type="Proteomes" id="UP000253868"/>
    </source>
</evidence>
<dbReference type="Pfam" id="PF13649">
    <property type="entry name" value="Methyltransf_25"/>
    <property type="match status" value="1"/>
</dbReference>
<dbReference type="InterPro" id="IPR029063">
    <property type="entry name" value="SAM-dependent_MTases_sf"/>
</dbReference>
<dbReference type="EMBL" id="CP031194">
    <property type="protein sequence ID" value="AXG81061.1"/>
    <property type="molecule type" value="Genomic_DNA"/>
</dbReference>
<name>A0A345HWI7_9ACTN</name>
<organism evidence="3 4">
    <name type="scientific">Streptomyces paludis</name>
    <dbReference type="NCBI Taxonomy" id="2282738"/>
    <lineage>
        <taxon>Bacteria</taxon>
        <taxon>Bacillati</taxon>
        <taxon>Actinomycetota</taxon>
        <taxon>Actinomycetes</taxon>
        <taxon>Kitasatosporales</taxon>
        <taxon>Streptomycetaceae</taxon>
        <taxon>Streptomyces</taxon>
    </lineage>
</organism>
<evidence type="ECO:0000256" key="1">
    <source>
        <dbReference type="SAM" id="MobiDB-lite"/>
    </source>
</evidence>
<dbReference type="PANTHER" id="PTHR43464:SF78">
    <property type="entry name" value="SLR1117 PROTEIN"/>
    <property type="match status" value="1"/>
</dbReference>